<accession>A0ABM3ETZ5</accession>
<dbReference type="GeneID" id="106602988"/>
<gene>
    <name evidence="7" type="primary">txndc16</name>
</gene>
<evidence type="ECO:0000259" key="4">
    <source>
        <dbReference type="Pfam" id="PF24509"/>
    </source>
</evidence>
<dbReference type="RefSeq" id="XP_045574536.1">
    <property type="nucleotide sequence ID" value="XM_045718580.1"/>
</dbReference>
<feature type="region of interest" description="Disordered" evidence="1">
    <location>
        <begin position="636"/>
        <end position="661"/>
    </location>
</feature>
<dbReference type="Pfam" id="PF24508">
    <property type="entry name" value="TXNDC16_N"/>
    <property type="match status" value="1"/>
</dbReference>
<dbReference type="PANTHER" id="PTHR22699">
    <property type="entry name" value="THIOREDOXIN DOMAIN-CONTAINING PROTEIN 16"/>
    <property type="match status" value="1"/>
</dbReference>
<evidence type="ECO:0000259" key="5">
    <source>
        <dbReference type="Pfam" id="PF24510"/>
    </source>
</evidence>
<protein>
    <submittedName>
        <fullName evidence="7">Thioredoxin domain-containing protein 16</fullName>
    </submittedName>
</protein>
<evidence type="ECO:0000259" key="2">
    <source>
        <dbReference type="Pfam" id="PF00085"/>
    </source>
</evidence>
<feature type="region of interest" description="Disordered" evidence="1">
    <location>
        <begin position="697"/>
        <end position="752"/>
    </location>
</feature>
<dbReference type="InterPro" id="IPR057642">
    <property type="entry name" value="TXNDC16_2nd"/>
</dbReference>
<dbReference type="Pfam" id="PF24509">
    <property type="entry name" value="TXNDC16_2nd"/>
    <property type="match status" value="1"/>
</dbReference>
<name>A0ABM3ETZ5_SALSA</name>
<dbReference type="InterPro" id="IPR040090">
    <property type="entry name" value="TXNDC16"/>
</dbReference>
<feature type="domain" description="Thioredoxin" evidence="2">
    <location>
        <begin position="295"/>
        <end position="397"/>
    </location>
</feature>
<proteinExistence type="predicted"/>
<evidence type="ECO:0000313" key="7">
    <source>
        <dbReference type="RefSeq" id="XP_045574536.1"/>
    </source>
</evidence>
<sequence>MKKVYLFRGGNVLKSFDTDTVFDVNAIVSHVLFTVLFDEVRYVHTVAELQSVERAAKGKADIVLGHVQVLGLPEHRALMETAFVYGVKYQFVLTTGGPVLTNMGVEDISSLTAGLWFLHCKGAPQSQHSDPCPHTALRRALTTLHIYTFLQLMEAPLVSEASVEPSEVNMVHSHLQVPLLFLFSQPHTVALDRVTAQTLAWRLRGQVGLVLIHRESPDVKIPLEYNAAYRLPGEGSEVKYLILNNLEEVIDLFRDESTPEEEEDDDNWATLDVLDDEVAESVYRDRGQSLDMDAVTELTADTFHSAVAESDYTVVLFYVKWDAVSMAFMQSYIEVSESLEDADVSDVELAVLDCGEWTDVCSAQKISSFPTVRLYCPQEPSQPYQGMLGTESLNRFIMLSRLVSPVLLSSPDEVTSFLEGDLYQRHAAVAPVTVLGLFSSTADAGLSVFKEAAKALRGETMVGLFADRQAEIWAVEYSVTLPAILVSRGPTCQTEAHSLNLSMPDQLVTHIRSALLDTFPELTVENLPLYLELKKKLLLLFVGDEESGRKGNKRVLEDMRSLLNTGLPNPYLPCWIHLGRTPAGKAVLEAYLGFLPLLPALVVSQLATGGEVFHYPTGRPLMVQPILQWLQRVEDGEEPPAGRAGNRWHTDSRAGDRYAGTDWQRQGVSGVIVDEKWMPSMPFYDFLSVMDQEVPGYASQRSAKTKTSRIERAEGEKEKSSGGGERQARAGAHNPQGSPTTKPPQTPHHSEL</sequence>
<evidence type="ECO:0000259" key="3">
    <source>
        <dbReference type="Pfam" id="PF24508"/>
    </source>
</evidence>
<organism evidence="6 7">
    <name type="scientific">Salmo salar</name>
    <name type="common">Atlantic salmon</name>
    <dbReference type="NCBI Taxonomy" id="8030"/>
    <lineage>
        <taxon>Eukaryota</taxon>
        <taxon>Metazoa</taxon>
        <taxon>Chordata</taxon>
        <taxon>Craniata</taxon>
        <taxon>Vertebrata</taxon>
        <taxon>Euteleostomi</taxon>
        <taxon>Actinopterygii</taxon>
        <taxon>Neopterygii</taxon>
        <taxon>Teleostei</taxon>
        <taxon>Protacanthopterygii</taxon>
        <taxon>Salmoniformes</taxon>
        <taxon>Salmonidae</taxon>
        <taxon>Salmoninae</taxon>
        <taxon>Salmo</taxon>
    </lineage>
</organism>
<feature type="domain" description="TXNDC16 second thioredoxin-like" evidence="4">
    <location>
        <begin position="33"/>
        <end position="156"/>
    </location>
</feature>
<dbReference type="PANTHER" id="PTHR22699:SF1">
    <property type="entry name" value="THIOREDOXIN DOMAIN-CONTAINING PROTEIN 16"/>
    <property type="match status" value="1"/>
</dbReference>
<dbReference type="CDD" id="cd02961">
    <property type="entry name" value="PDI_a_family"/>
    <property type="match status" value="1"/>
</dbReference>
<evidence type="ECO:0000313" key="6">
    <source>
        <dbReference type="Proteomes" id="UP001652741"/>
    </source>
</evidence>
<reference evidence="7" key="1">
    <citation type="submission" date="2025-08" db="UniProtKB">
        <authorList>
            <consortium name="RefSeq"/>
        </authorList>
    </citation>
    <scope>IDENTIFICATION</scope>
</reference>
<evidence type="ECO:0000256" key="1">
    <source>
        <dbReference type="SAM" id="MobiDB-lite"/>
    </source>
</evidence>
<dbReference type="Pfam" id="PF00085">
    <property type="entry name" value="Thioredoxin"/>
    <property type="match status" value="1"/>
</dbReference>
<dbReference type="InterPro" id="IPR057639">
    <property type="entry name" value="TXNDC16_N"/>
</dbReference>
<dbReference type="InterPro" id="IPR013766">
    <property type="entry name" value="Thioredoxin_domain"/>
</dbReference>
<dbReference type="Pfam" id="PF13848">
    <property type="entry name" value="Thioredoxin_6"/>
    <property type="match status" value="1"/>
</dbReference>
<keyword evidence="6" id="KW-1185">Reference proteome</keyword>
<dbReference type="InterPro" id="IPR036249">
    <property type="entry name" value="Thioredoxin-like_sf"/>
</dbReference>
<dbReference type="Pfam" id="PF24510">
    <property type="entry name" value="TXNDC16_3rd"/>
    <property type="match status" value="1"/>
</dbReference>
<dbReference type="InterPro" id="IPR057645">
    <property type="entry name" value="TXNDC16_3rd"/>
</dbReference>
<dbReference type="SUPFAM" id="SSF52833">
    <property type="entry name" value="Thioredoxin-like"/>
    <property type="match status" value="1"/>
</dbReference>
<feature type="compositionally biased region" description="Basic and acidic residues" evidence="1">
    <location>
        <begin position="708"/>
        <end position="720"/>
    </location>
</feature>
<feature type="domain" description="TXNDC16 third thioredoxin-like" evidence="5">
    <location>
        <begin position="157"/>
        <end position="248"/>
    </location>
</feature>
<dbReference type="Proteomes" id="UP001652741">
    <property type="component" value="Chromosome ssa01"/>
</dbReference>
<dbReference type="Gene3D" id="3.40.30.10">
    <property type="entry name" value="Glutaredoxin"/>
    <property type="match status" value="1"/>
</dbReference>
<feature type="domain" description="TXNDC16 N-terminal" evidence="3">
    <location>
        <begin position="2"/>
        <end position="32"/>
    </location>
</feature>